<evidence type="ECO:0000313" key="2">
    <source>
        <dbReference type="Proteomes" id="UP000029492"/>
    </source>
</evidence>
<dbReference type="RefSeq" id="WP_043760054.1">
    <property type="nucleotide sequence ID" value="NZ_CP003811.1"/>
</dbReference>
<proteinExistence type="predicted"/>
<dbReference type="STRING" id="693986.MOC_5581"/>
<organism evidence="1 2">
    <name type="scientific">Methylobacterium oryzae CBMB20</name>
    <dbReference type="NCBI Taxonomy" id="693986"/>
    <lineage>
        <taxon>Bacteria</taxon>
        <taxon>Pseudomonadati</taxon>
        <taxon>Pseudomonadota</taxon>
        <taxon>Alphaproteobacteria</taxon>
        <taxon>Hyphomicrobiales</taxon>
        <taxon>Methylobacteriaceae</taxon>
        <taxon>Methylobacterium</taxon>
    </lineage>
</organism>
<dbReference type="GeneID" id="96602387"/>
<dbReference type="AlphaFoldDB" id="A0A089NZD0"/>
<dbReference type="EMBL" id="CP003811">
    <property type="protein sequence ID" value="AIQ93336.1"/>
    <property type="molecule type" value="Genomic_DNA"/>
</dbReference>
<dbReference type="Proteomes" id="UP000029492">
    <property type="component" value="Chromosome"/>
</dbReference>
<dbReference type="HOGENOM" id="CLU_187615_1_0_5"/>
<name>A0A089NZD0_9HYPH</name>
<keyword evidence="2" id="KW-1185">Reference proteome</keyword>
<evidence type="ECO:0000313" key="1">
    <source>
        <dbReference type="EMBL" id="AIQ93336.1"/>
    </source>
</evidence>
<gene>
    <name evidence="1" type="ORF">MOC_5581</name>
</gene>
<reference evidence="1 2" key="1">
    <citation type="journal article" date="2014" name="PLoS ONE">
        <title>Genome Information of Methylobacterium oryzae, a Plant-Probiotic Methylotroph in the Phyllosphere.</title>
        <authorList>
            <person name="Kwak M.J."/>
            <person name="Jeong H."/>
            <person name="Madhaiyan M."/>
            <person name="Lee Y."/>
            <person name="Sa T.M."/>
            <person name="Oh T.K."/>
            <person name="Kim J.F."/>
        </authorList>
    </citation>
    <scope>NUCLEOTIDE SEQUENCE [LARGE SCALE GENOMIC DNA]</scope>
    <source>
        <strain evidence="1 2">CBMB20</strain>
    </source>
</reference>
<sequence>MCARKTFYIFVAATDGEQFCAVRQDQPIPAIIDGVRWMYVGCIDTARDKPYGFDADAAHAAMRRGGVYLYRRELMFRRANFLLEAA</sequence>
<accession>A0A089NZD0</accession>
<protein>
    <submittedName>
        <fullName evidence="1">Protein of unassigned function</fullName>
    </submittedName>
</protein>
<dbReference type="KEGG" id="mor:MOC_5581"/>
<dbReference type="eggNOG" id="ENOG5032N7N">
    <property type="taxonomic scope" value="Bacteria"/>
</dbReference>